<evidence type="ECO:0000256" key="1">
    <source>
        <dbReference type="SAM" id="SignalP"/>
    </source>
</evidence>
<evidence type="ECO:0000313" key="4">
    <source>
        <dbReference type="Proteomes" id="UP001331761"/>
    </source>
</evidence>
<organism evidence="3 4">
    <name type="scientific">Trichostrongylus colubriformis</name>
    <name type="common">Black scour worm</name>
    <dbReference type="NCBI Taxonomy" id="6319"/>
    <lineage>
        <taxon>Eukaryota</taxon>
        <taxon>Metazoa</taxon>
        <taxon>Ecdysozoa</taxon>
        <taxon>Nematoda</taxon>
        <taxon>Chromadorea</taxon>
        <taxon>Rhabditida</taxon>
        <taxon>Rhabditina</taxon>
        <taxon>Rhabditomorpha</taxon>
        <taxon>Strongyloidea</taxon>
        <taxon>Trichostrongylidae</taxon>
        <taxon>Trichostrongylus</taxon>
    </lineage>
</organism>
<dbReference type="InterPro" id="IPR007284">
    <property type="entry name" value="Ground-like_dom"/>
</dbReference>
<dbReference type="EMBL" id="WIXE01005750">
    <property type="protein sequence ID" value="KAK5981905.1"/>
    <property type="molecule type" value="Genomic_DNA"/>
</dbReference>
<protein>
    <recommendedName>
        <fullName evidence="2">Ground-like domain-containing protein</fullName>
    </recommendedName>
</protein>
<feature type="domain" description="Ground-like" evidence="2">
    <location>
        <begin position="103"/>
        <end position="173"/>
    </location>
</feature>
<feature type="non-terminal residue" evidence="3">
    <location>
        <position position="1"/>
    </location>
</feature>
<feature type="chain" id="PRO_5042914628" description="Ground-like domain-containing protein" evidence="1">
    <location>
        <begin position="17"/>
        <end position="175"/>
    </location>
</feature>
<comment type="caution">
    <text evidence="3">The sequence shown here is derived from an EMBL/GenBank/DDBJ whole genome shotgun (WGS) entry which is preliminary data.</text>
</comment>
<reference evidence="3 4" key="1">
    <citation type="submission" date="2019-10" db="EMBL/GenBank/DDBJ databases">
        <title>Assembly and Annotation for the nematode Trichostrongylus colubriformis.</title>
        <authorList>
            <person name="Martin J."/>
        </authorList>
    </citation>
    <scope>NUCLEOTIDE SEQUENCE [LARGE SCALE GENOMIC DNA]</scope>
    <source>
        <strain evidence="3">G859</strain>
        <tissue evidence="3">Whole worm</tissue>
    </source>
</reference>
<sequence>HYFQLAALSYIPVATSILWDLLGVQHPTCICAPPPCAAAASASSQSISSATGVGSGQFIGRPYGGGPSYAGVGYGGGQPYGGGFPYRGRVKRDVTPRFAPWNESCSSETVGTIIEQSMTSSISESRELILRSLMNHYGRDVLVVCTPHELDFSYTSGAEFCSVTGDNLTCHGFVF</sequence>
<keyword evidence="1" id="KW-0732">Signal</keyword>
<evidence type="ECO:0000313" key="3">
    <source>
        <dbReference type="EMBL" id="KAK5981905.1"/>
    </source>
</evidence>
<dbReference type="AlphaFoldDB" id="A0AAN8FUP9"/>
<feature type="signal peptide" evidence="1">
    <location>
        <begin position="1"/>
        <end position="16"/>
    </location>
</feature>
<gene>
    <name evidence="3" type="ORF">GCK32_006806</name>
</gene>
<name>A0AAN8FUP9_TRICO</name>
<keyword evidence="4" id="KW-1185">Reference proteome</keyword>
<accession>A0AAN8FUP9</accession>
<dbReference type="Proteomes" id="UP001331761">
    <property type="component" value="Unassembled WGS sequence"/>
</dbReference>
<evidence type="ECO:0000259" key="2">
    <source>
        <dbReference type="Pfam" id="PF04155"/>
    </source>
</evidence>
<dbReference type="Pfam" id="PF04155">
    <property type="entry name" value="Ground-like"/>
    <property type="match status" value="1"/>
</dbReference>
<proteinExistence type="predicted"/>